<evidence type="ECO:0000256" key="1">
    <source>
        <dbReference type="SAM" id="MobiDB-lite"/>
    </source>
</evidence>
<gene>
    <name evidence="2" type="ORF">B296_00034042</name>
</gene>
<evidence type="ECO:0000313" key="3">
    <source>
        <dbReference type="Proteomes" id="UP000287651"/>
    </source>
</evidence>
<dbReference type="Proteomes" id="UP000287651">
    <property type="component" value="Unassembled WGS sequence"/>
</dbReference>
<dbReference type="EMBL" id="AMZH03009940">
    <property type="protein sequence ID" value="RRT55762.1"/>
    <property type="molecule type" value="Genomic_DNA"/>
</dbReference>
<dbReference type="AlphaFoldDB" id="A0A426YVL0"/>
<evidence type="ECO:0000313" key="2">
    <source>
        <dbReference type="EMBL" id="RRT55762.1"/>
    </source>
</evidence>
<sequence>MLAPPSSGYKLSTGAPSLSSASRGRRLPPCGSIRKAIGGGEQIGGERGAPGTAWNATRSVRTLRGGGCCGANRWLVG</sequence>
<accession>A0A426YVL0</accession>
<protein>
    <submittedName>
        <fullName evidence="2">Uncharacterized protein</fullName>
    </submittedName>
</protein>
<feature type="region of interest" description="Disordered" evidence="1">
    <location>
        <begin position="1"/>
        <end position="29"/>
    </location>
</feature>
<reference evidence="2 3" key="1">
    <citation type="journal article" date="2014" name="Agronomy (Basel)">
        <title>A Draft Genome Sequence for Ensete ventricosum, the Drought-Tolerant Tree Against Hunger.</title>
        <authorList>
            <person name="Harrison J."/>
            <person name="Moore K.A."/>
            <person name="Paszkiewicz K."/>
            <person name="Jones T."/>
            <person name="Grant M."/>
            <person name="Ambacheew D."/>
            <person name="Muzemil S."/>
            <person name="Studholme D.J."/>
        </authorList>
    </citation>
    <scope>NUCLEOTIDE SEQUENCE [LARGE SCALE GENOMIC DNA]</scope>
</reference>
<organism evidence="2 3">
    <name type="scientific">Ensete ventricosum</name>
    <name type="common">Abyssinian banana</name>
    <name type="synonym">Musa ensete</name>
    <dbReference type="NCBI Taxonomy" id="4639"/>
    <lineage>
        <taxon>Eukaryota</taxon>
        <taxon>Viridiplantae</taxon>
        <taxon>Streptophyta</taxon>
        <taxon>Embryophyta</taxon>
        <taxon>Tracheophyta</taxon>
        <taxon>Spermatophyta</taxon>
        <taxon>Magnoliopsida</taxon>
        <taxon>Liliopsida</taxon>
        <taxon>Zingiberales</taxon>
        <taxon>Musaceae</taxon>
        <taxon>Ensete</taxon>
    </lineage>
</organism>
<comment type="caution">
    <text evidence="2">The sequence shown here is derived from an EMBL/GenBank/DDBJ whole genome shotgun (WGS) entry which is preliminary data.</text>
</comment>
<name>A0A426YVL0_ENSVE</name>
<proteinExistence type="predicted"/>